<dbReference type="InterPro" id="IPR002716">
    <property type="entry name" value="PIN_dom"/>
</dbReference>
<evidence type="ECO:0000256" key="1">
    <source>
        <dbReference type="ARBA" id="ARBA00001946"/>
    </source>
</evidence>
<feature type="binding site" evidence="8">
    <location>
        <position position="10"/>
    </location>
    <ligand>
        <name>Mg(2+)</name>
        <dbReference type="ChEBI" id="CHEBI:18420"/>
    </ligand>
</feature>
<dbReference type="SUPFAM" id="SSF88723">
    <property type="entry name" value="PIN domain-like"/>
    <property type="match status" value="1"/>
</dbReference>
<evidence type="ECO:0000256" key="4">
    <source>
        <dbReference type="ARBA" id="ARBA00022723"/>
    </source>
</evidence>
<dbReference type="PANTHER" id="PTHR33653">
    <property type="entry name" value="RIBONUCLEASE VAPC2"/>
    <property type="match status" value="1"/>
</dbReference>
<feature type="domain" description="PIN" evidence="9">
    <location>
        <begin position="8"/>
        <end position="127"/>
    </location>
</feature>
<evidence type="ECO:0000256" key="8">
    <source>
        <dbReference type="HAMAP-Rule" id="MF_00265"/>
    </source>
</evidence>
<dbReference type="GeneID" id="98402128"/>
<accession>A0A643FI42</accession>
<dbReference type="EMBL" id="CP062803">
    <property type="protein sequence ID" value="QOT75409.1"/>
    <property type="molecule type" value="Genomic_DNA"/>
</dbReference>
<dbReference type="GO" id="GO:0004540">
    <property type="term" value="F:RNA nuclease activity"/>
    <property type="evidence" value="ECO:0007669"/>
    <property type="project" value="InterPro"/>
</dbReference>
<sequence length="141" mass="15518">MVSAASWLLDTNIVSEAMRPKPDAEVMANLARFDGELVIPAPVWHELRYGWLRMPDSQRKDAVGRFVQEVAGSLPVLPYDSAAARIHAELRNLRERAGLSLPFVDGQIASVAMAHGLTLVTRNIRDFAGLPGLRLVNWFGG</sequence>
<keyword evidence="2 8" id="KW-1277">Toxin-antitoxin system</keyword>
<dbReference type="GO" id="GO:0000287">
    <property type="term" value="F:magnesium ion binding"/>
    <property type="evidence" value="ECO:0007669"/>
    <property type="project" value="UniProtKB-UniRule"/>
</dbReference>
<dbReference type="Gene3D" id="3.40.50.1010">
    <property type="entry name" value="5'-nuclease"/>
    <property type="match status" value="1"/>
</dbReference>
<keyword evidence="4 8" id="KW-0479">Metal-binding</keyword>
<evidence type="ECO:0000256" key="2">
    <source>
        <dbReference type="ARBA" id="ARBA00022649"/>
    </source>
</evidence>
<evidence type="ECO:0000256" key="3">
    <source>
        <dbReference type="ARBA" id="ARBA00022722"/>
    </source>
</evidence>
<keyword evidence="8" id="KW-0800">Toxin</keyword>
<feature type="binding site" evidence="8">
    <location>
        <position position="105"/>
    </location>
    <ligand>
        <name>Mg(2+)</name>
        <dbReference type="ChEBI" id="CHEBI:18420"/>
    </ligand>
</feature>
<comment type="function">
    <text evidence="8">Toxic component of a toxin-antitoxin (TA) system. An RNase.</text>
</comment>
<dbReference type="InterPro" id="IPR029060">
    <property type="entry name" value="PIN-like_dom_sf"/>
</dbReference>
<dbReference type="InterPro" id="IPR022907">
    <property type="entry name" value="VapC_family"/>
</dbReference>
<evidence type="ECO:0000313" key="10">
    <source>
        <dbReference type="EMBL" id="QOT75409.1"/>
    </source>
</evidence>
<dbReference type="CDD" id="cd18747">
    <property type="entry name" value="PIN_VapC4-5_FitB-like"/>
    <property type="match status" value="1"/>
</dbReference>
<dbReference type="GO" id="GO:0016787">
    <property type="term" value="F:hydrolase activity"/>
    <property type="evidence" value="ECO:0007669"/>
    <property type="project" value="UniProtKB-KW"/>
</dbReference>
<evidence type="ECO:0000259" key="9">
    <source>
        <dbReference type="Pfam" id="PF01850"/>
    </source>
</evidence>
<dbReference type="InterPro" id="IPR050556">
    <property type="entry name" value="Type_II_TA_system_RNase"/>
</dbReference>
<comment type="similarity">
    <text evidence="7 8">Belongs to the PINc/VapC protein family.</text>
</comment>
<protein>
    <recommendedName>
        <fullName evidence="8">Ribonuclease VapC</fullName>
        <shortName evidence="8">RNase VapC</shortName>
        <ecNumber evidence="8">3.1.-.-</ecNumber>
    </recommendedName>
    <alternativeName>
        <fullName evidence="8">Toxin VapC</fullName>
    </alternativeName>
</protein>
<reference evidence="10 11" key="1">
    <citation type="submission" date="2020-10" db="EMBL/GenBank/DDBJ databases">
        <title>Complete genome sequence of Cupriavidus basilensis CCUG 49340T.</title>
        <authorList>
            <person name="Salva-Serra F."/>
            <person name="Donoso R.A."/>
            <person name="Cho K.H."/>
            <person name="Yoo J.A."/>
            <person name="Lee K."/>
            <person name="Yoon S.-H."/>
            <person name="Perez-Pantoja D."/>
            <person name="Moore E.R.B."/>
        </authorList>
    </citation>
    <scope>NUCLEOTIDE SEQUENCE [LARGE SCALE GENOMIC DNA]</scope>
    <source>
        <strain evidence="11">CCUG 49340</strain>
    </source>
</reference>
<organism evidence="10 11">
    <name type="scientific">Cupriavidus basilensis</name>
    <dbReference type="NCBI Taxonomy" id="68895"/>
    <lineage>
        <taxon>Bacteria</taxon>
        <taxon>Pseudomonadati</taxon>
        <taxon>Pseudomonadota</taxon>
        <taxon>Betaproteobacteria</taxon>
        <taxon>Burkholderiales</taxon>
        <taxon>Burkholderiaceae</taxon>
        <taxon>Cupriavidus</taxon>
    </lineage>
</organism>
<keyword evidence="5 8" id="KW-0378">Hydrolase</keyword>
<comment type="cofactor">
    <cofactor evidence="1 8">
        <name>Mg(2+)</name>
        <dbReference type="ChEBI" id="CHEBI:18420"/>
    </cofactor>
</comment>
<dbReference type="AlphaFoldDB" id="A0A643FI42"/>
<proteinExistence type="inferred from homology"/>
<evidence type="ECO:0000256" key="7">
    <source>
        <dbReference type="ARBA" id="ARBA00038093"/>
    </source>
</evidence>
<dbReference type="HAMAP" id="MF_00265">
    <property type="entry name" value="VapC_Nob1"/>
    <property type="match status" value="1"/>
</dbReference>
<evidence type="ECO:0000313" key="11">
    <source>
        <dbReference type="Proteomes" id="UP000397656"/>
    </source>
</evidence>
<dbReference type="GO" id="GO:0090729">
    <property type="term" value="F:toxin activity"/>
    <property type="evidence" value="ECO:0007669"/>
    <property type="project" value="UniProtKB-KW"/>
</dbReference>
<dbReference type="PANTHER" id="PTHR33653:SF1">
    <property type="entry name" value="RIBONUCLEASE VAPC2"/>
    <property type="match status" value="1"/>
</dbReference>
<gene>
    <name evidence="8" type="primary">vapC</name>
    <name evidence="10" type="ORF">F7R26_014550</name>
</gene>
<evidence type="ECO:0000256" key="6">
    <source>
        <dbReference type="ARBA" id="ARBA00022842"/>
    </source>
</evidence>
<dbReference type="Pfam" id="PF01850">
    <property type="entry name" value="PIN"/>
    <property type="match status" value="1"/>
</dbReference>
<keyword evidence="3 8" id="KW-0540">Nuclease</keyword>
<dbReference type="EC" id="3.1.-.-" evidence="8"/>
<keyword evidence="6 8" id="KW-0460">Magnesium</keyword>
<dbReference type="RefSeq" id="WP_150993328.1">
    <property type="nucleotide sequence ID" value="NZ_CP062803.1"/>
</dbReference>
<evidence type="ECO:0000256" key="5">
    <source>
        <dbReference type="ARBA" id="ARBA00022801"/>
    </source>
</evidence>
<dbReference type="Proteomes" id="UP000397656">
    <property type="component" value="Chromosome 1"/>
</dbReference>
<name>A0A643FI42_9BURK</name>